<accession>U6K5H1</accession>
<dbReference type="Proteomes" id="UP000030744">
    <property type="component" value="Unassembled WGS sequence"/>
</dbReference>
<dbReference type="VEuPathDB" id="ToxoDB:EMH_0079520"/>
<feature type="chain" id="PRO_5004672985" evidence="2">
    <location>
        <begin position="32"/>
        <end position="226"/>
    </location>
</feature>
<keyword evidence="2" id="KW-0732">Signal</keyword>
<keyword evidence="1" id="KW-1133">Transmembrane helix</keyword>
<protein>
    <submittedName>
        <fullName evidence="3">Uncharacterized protein</fullName>
    </submittedName>
</protein>
<evidence type="ECO:0000313" key="4">
    <source>
        <dbReference type="Proteomes" id="UP000030744"/>
    </source>
</evidence>
<name>U6K5H1_9EIME</name>
<keyword evidence="1" id="KW-0472">Membrane</keyword>
<sequence length="226" mass="23964">MGGVRMSGSSSLLLHASLLPFLLFLYFLLHALSPETAAAAAAAAAEINGTGSFSNDTPPAPPAAAGAAAAAAAAAGGTGAETEGADSSREMLTGDSVQPTLLELMRAAKLERTLLNKPKGKTAGLAALIDTTQLMAVFVTVLVLLYAIRELTLKMSRQARWFKPRFAAYTATDGHMYVVTLDFRGLERVVLPKRYSQQEKENLIGLFERALQYFEGVPPEETSGCK</sequence>
<proteinExistence type="predicted"/>
<feature type="transmembrane region" description="Helical" evidence="1">
    <location>
        <begin position="123"/>
        <end position="148"/>
    </location>
</feature>
<keyword evidence="1" id="KW-0812">Transmembrane</keyword>
<reference evidence="3" key="1">
    <citation type="submission" date="2013-10" db="EMBL/GenBank/DDBJ databases">
        <title>Genomic analysis of the causative agents of coccidiosis in chickens.</title>
        <authorList>
            <person name="Reid A.J."/>
            <person name="Blake D."/>
            <person name="Billington K."/>
            <person name="Browne H."/>
            <person name="Dunn M."/>
            <person name="Hung S."/>
            <person name="Kawahara F."/>
            <person name="Miranda-Saavedra D."/>
            <person name="Mourier T."/>
            <person name="Nagra H."/>
            <person name="Otto T.D."/>
            <person name="Rawlings N."/>
            <person name="Sanchez A."/>
            <person name="Sanders M."/>
            <person name="Subramaniam C."/>
            <person name="Tay Y."/>
            <person name="Dear P."/>
            <person name="Doerig C."/>
            <person name="Gruber A."/>
            <person name="Parkinson J."/>
            <person name="Shirley M."/>
            <person name="Wan K.L."/>
            <person name="Berriman M."/>
            <person name="Tomley F."/>
            <person name="Pain A."/>
        </authorList>
    </citation>
    <scope>NUCLEOTIDE SEQUENCE [LARGE SCALE GENOMIC DNA]</scope>
    <source>
        <strain evidence="3">Houghton</strain>
    </source>
</reference>
<dbReference type="RefSeq" id="XP_013355593.1">
    <property type="nucleotide sequence ID" value="XM_013500139.1"/>
</dbReference>
<dbReference type="OrthoDB" id="347524at2759"/>
<dbReference type="GeneID" id="25382379"/>
<feature type="signal peptide" evidence="2">
    <location>
        <begin position="1"/>
        <end position="31"/>
    </location>
</feature>
<evidence type="ECO:0000256" key="2">
    <source>
        <dbReference type="SAM" id="SignalP"/>
    </source>
</evidence>
<dbReference type="AlphaFoldDB" id="U6K5H1"/>
<gene>
    <name evidence="3" type="ORF">EMH_0079520</name>
</gene>
<keyword evidence="4" id="KW-1185">Reference proteome</keyword>
<evidence type="ECO:0000256" key="1">
    <source>
        <dbReference type="SAM" id="Phobius"/>
    </source>
</evidence>
<reference evidence="3" key="2">
    <citation type="submission" date="2013-10" db="EMBL/GenBank/DDBJ databases">
        <authorList>
            <person name="Aslett M."/>
        </authorList>
    </citation>
    <scope>NUCLEOTIDE SEQUENCE [LARGE SCALE GENOMIC DNA]</scope>
    <source>
        <strain evidence="3">Houghton</strain>
    </source>
</reference>
<dbReference type="EMBL" id="HG684782">
    <property type="protein sequence ID" value="CDJ33029.1"/>
    <property type="molecule type" value="Genomic_DNA"/>
</dbReference>
<organism evidence="3 4">
    <name type="scientific">Eimeria mitis</name>
    <dbReference type="NCBI Taxonomy" id="44415"/>
    <lineage>
        <taxon>Eukaryota</taxon>
        <taxon>Sar</taxon>
        <taxon>Alveolata</taxon>
        <taxon>Apicomplexa</taxon>
        <taxon>Conoidasida</taxon>
        <taxon>Coccidia</taxon>
        <taxon>Eucoccidiorida</taxon>
        <taxon>Eimeriorina</taxon>
        <taxon>Eimeriidae</taxon>
        <taxon>Eimeria</taxon>
    </lineage>
</organism>
<evidence type="ECO:0000313" key="3">
    <source>
        <dbReference type="EMBL" id="CDJ33029.1"/>
    </source>
</evidence>